<name>A0A9W9HUD4_9EURO</name>
<dbReference type="OrthoDB" id="5403747at2759"/>
<feature type="region of interest" description="Disordered" evidence="1">
    <location>
        <begin position="63"/>
        <end position="234"/>
    </location>
</feature>
<feature type="compositionally biased region" description="Basic residues" evidence="1">
    <location>
        <begin position="173"/>
        <end position="183"/>
    </location>
</feature>
<evidence type="ECO:0000313" key="2">
    <source>
        <dbReference type="EMBL" id="KAJ5156682.1"/>
    </source>
</evidence>
<proteinExistence type="predicted"/>
<feature type="compositionally biased region" description="Basic residues" evidence="1">
    <location>
        <begin position="151"/>
        <end position="161"/>
    </location>
</feature>
<organism evidence="2 3">
    <name type="scientific">Penicillium capsulatum</name>
    <dbReference type="NCBI Taxonomy" id="69766"/>
    <lineage>
        <taxon>Eukaryota</taxon>
        <taxon>Fungi</taxon>
        <taxon>Dikarya</taxon>
        <taxon>Ascomycota</taxon>
        <taxon>Pezizomycotina</taxon>
        <taxon>Eurotiomycetes</taxon>
        <taxon>Eurotiomycetidae</taxon>
        <taxon>Eurotiales</taxon>
        <taxon>Aspergillaceae</taxon>
        <taxon>Penicillium</taxon>
    </lineage>
</organism>
<feature type="compositionally biased region" description="Basic and acidic residues" evidence="1">
    <location>
        <begin position="184"/>
        <end position="194"/>
    </location>
</feature>
<evidence type="ECO:0000313" key="3">
    <source>
        <dbReference type="Proteomes" id="UP001146351"/>
    </source>
</evidence>
<comment type="caution">
    <text evidence="2">The sequence shown here is derived from an EMBL/GenBank/DDBJ whole genome shotgun (WGS) entry which is preliminary data.</text>
</comment>
<reference evidence="2" key="2">
    <citation type="journal article" date="2023" name="IMA Fungus">
        <title>Comparative genomic study of the Penicillium genus elucidates a diverse pangenome and 15 lateral gene transfer events.</title>
        <authorList>
            <person name="Petersen C."/>
            <person name="Sorensen T."/>
            <person name="Nielsen M.R."/>
            <person name="Sondergaard T.E."/>
            <person name="Sorensen J.L."/>
            <person name="Fitzpatrick D.A."/>
            <person name="Frisvad J.C."/>
            <person name="Nielsen K.L."/>
        </authorList>
    </citation>
    <scope>NUCLEOTIDE SEQUENCE</scope>
    <source>
        <strain evidence="2">IBT 21917</strain>
    </source>
</reference>
<sequence>MPSGSKEVEQIADLTQSESKILLLSVLFRHEDGRLTFPMKPDFDKISTKLNMLKASASTMYSRSRRKLEAHFAEQNGENGATNPDGYGTPSTPASTSRKRARTTKAKADAAAPQDGDTIETSPAKKGGHKPKAKITAEADDDDELTESTPAKKRGSNKPKAKTATDDDEAKPAKKPAAKRGRKPKADTKPKEPEERNDDQVQVEVPAVNEEQAEVEDNEDADQPMEDEKPAEAV</sequence>
<evidence type="ECO:0000256" key="1">
    <source>
        <dbReference type="SAM" id="MobiDB-lite"/>
    </source>
</evidence>
<dbReference type="AlphaFoldDB" id="A0A9W9HUD4"/>
<dbReference type="EMBL" id="JAPQKO010000006">
    <property type="protein sequence ID" value="KAJ5156682.1"/>
    <property type="molecule type" value="Genomic_DNA"/>
</dbReference>
<feature type="compositionally biased region" description="Acidic residues" evidence="1">
    <location>
        <begin position="211"/>
        <end position="225"/>
    </location>
</feature>
<keyword evidence="3" id="KW-1185">Reference proteome</keyword>
<reference evidence="2" key="1">
    <citation type="submission" date="2022-11" db="EMBL/GenBank/DDBJ databases">
        <authorList>
            <person name="Petersen C."/>
        </authorList>
    </citation>
    <scope>NUCLEOTIDE SEQUENCE</scope>
    <source>
        <strain evidence="2">IBT 21917</strain>
    </source>
</reference>
<accession>A0A9W9HUD4</accession>
<protein>
    <submittedName>
        <fullName evidence="2">Uncharacterized protein</fullName>
    </submittedName>
</protein>
<gene>
    <name evidence="2" type="ORF">N7492_009485</name>
</gene>
<dbReference type="Proteomes" id="UP001146351">
    <property type="component" value="Unassembled WGS sequence"/>
</dbReference>